<sequence length="205" mass="24498">MYPTNRDLDIIRRNYIIKFRNLDLCSSGCDQLEKNINFMISVLKNDNDKPSLKQLFGLFLVNWFEIRIAREEVSVTSHIIGLGSDMLNIFADVDHINYRISRLNHNFSYQNQSMANSYYSVQTSQQHTIKSLQEINKILNQKNEDLKDIIQRLNNNEEKRLEYEFEKQLQLIQSHQDQQVVTNNKNKGFISKIKDFWNLIFRLFW</sequence>
<dbReference type="EMBL" id="LODT01000037">
    <property type="protein sequence ID" value="KYQ90329.1"/>
    <property type="molecule type" value="Genomic_DNA"/>
</dbReference>
<comment type="caution">
    <text evidence="2">The sequence shown here is derived from an EMBL/GenBank/DDBJ whole genome shotgun (WGS) entry which is preliminary data.</text>
</comment>
<gene>
    <name evidence="2" type="ORF">DLAC_08934</name>
</gene>
<reference evidence="2 3" key="1">
    <citation type="submission" date="2015-12" db="EMBL/GenBank/DDBJ databases">
        <title>Dictyostelia acquired genes for synthesis and detection of signals that induce cell-type specialization by lateral gene transfer from prokaryotes.</title>
        <authorList>
            <person name="Gloeckner G."/>
            <person name="Schaap P."/>
        </authorList>
    </citation>
    <scope>NUCLEOTIDE SEQUENCE [LARGE SCALE GENOMIC DNA]</scope>
    <source>
        <strain evidence="2 3">TK</strain>
    </source>
</reference>
<keyword evidence="3" id="KW-1185">Reference proteome</keyword>
<accession>A0A151Z8N7</accession>
<organism evidence="2 3">
    <name type="scientific">Tieghemostelium lacteum</name>
    <name type="common">Slime mold</name>
    <name type="synonym">Dictyostelium lacteum</name>
    <dbReference type="NCBI Taxonomy" id="361077"/>
    <lineage>
        <taxon>Eukaryota</taxon>
        <taxon>Amoebozoa</taxon>
        <taxon>Evosea</taxon>
        <taxon>Eumycetozoa</taxon>
        <taxon>Dictyostelia</taxon>
        <taxon>Dictyosteliales</taxon>
        <taxon>Raperosteliaceae</taxon>
        <taxon>Tieghemostelium</taxon>
    </lineage>
</organism>
<feature type="coiled-coil region" evidence="1">
    <location>
        <begin position="129"/>
        <end position="159"/>
    </location>
</feature>
<evidence type="ECO:0000313" key="3">
    <source>
        <dbReference type="Proteomes" id="UP000076078"/>
    </source>
</evidence>
<name>A0A151Z8N7_TIELA</name>
<keyword evidence="1" id="KW-0175">Coiled coil</keyword>
<dbReference type="AlphaFoldDB" id="A0A151Z8N7"/>
<dbReference type="InParanoid" id="A0A151Z8N7"/>
<protein>
    <submittedName>
        <fullName evidence="2">Uncharacterized protein</fullName>
    </submittedName>
</protein>
<proteinExistence type="predicted"/>
<evidence type="ECO:0000313" key="2">
    <source>
        <dbReference type="EMBL" id="KYQ90329.1"/>
    </source>
</evidence>
<evidence type="ECO:0000256" key="1">
    <source>
        <dbReference type="SAM" id="Coils"/>
    </source>
</evidence>
<dbReference type="Proteomes" id="UP000076078">
    <property type="component" value="Unassembled WGS sequence"/>
</dbReference>